<protein>
    <submittedName>
        <fullName evidence="3">PIN/TRAM domain-containing protein</fullName>
    </submittedName>
</protein>
<dbReference type="Gene3D" id="3.40.50.1010">
    <property type="entry name" value="5'-nuclease"/>
    <property type="match status" value="1"/>
</dbReference>
<keyword evidence="1" id="KW-1133">Transmembrane helix</keyword>
<gene>
    <name evidence="3" type="ORF">FDK13_03350</name>
</gene>
<feature type="domain" description="PIN" evidence="2">
    <location>
        <begin position="4"/>
        <end position="131"/>
    </location>
</feature>
<dbReference type="InterPro" id="IPR002716">
    <property type="entry name" value="PIN_dom"/>
</dbReference>
<sequence length="291" mass="33254">MTKIVLDTSVIIRYPSIISTKIPDVIFVVPTHVQRELYQRTQNIGIKNAIFSPFVGFIKQAIDNGTIISASSPVDTFPEWEFLFKHLTLEGADDQIIQVASEIKHKEGQVKIATLDKEIIQYAKDNDIEITSLSEIESYLLNEKGNENLLKDEIKSSENQQFRNFLITIGASLLMSFIVFYIYPNFGYLYSKTGPAFFLIVSILIAGLMYKFKQVNLTFYAIIEYVVGILTIFFLLRTSNFELSAVSEDFSFSMKLAAGLYVMVRGLDNWNKSIDNERISVWIRHQFFGSN</sequence>
<dbReference type="InterPro" id="IPR029060">
    <property type="entry name" value="PIN-like_dom_sf"/>
</dbReference>
<dbReference type="EMBL" id="SZVO01000001">
    <property type="protein sequence ID" value="TKT94262.1"/>
    <property type="molecule type" value="Genomic_DNA"/>
</dbReference>
<dbReference type="Pfam" id="PF13638">
    <property type="entry name" value="PIN_4"/>
    <property type="match status" value="1"/>
</dbReference>
<name>A0A4U6D9R0_9BACT</name>
<feature type="transmembrane region" description="Helical" evidence="1">
    <location>
        <begin position="189"/>
        <end position="210"/>
    </location>
</feature>
<evidence type="ECO:0000313" key="4">
    <source>
        <dbReference type="Proteomes" id="UP000304900"/>
    </source>
</evidence>
<evidence type="ECO:0000259" key="2">
    <source>
        <dbReference type="Pfam" id="PF13638"/>
    </source>
</evidence>
<feature type="transmembrane region" description="Helical" evidence="1">
    <location>
        <begin position="165"/>
        <end position="183"/>
    </location>
</feature>
<dbReference type="AlphaFoldDB" id="A0A4U6D9R0"/>
<accession>A0A4U6D9R0</accession>
<dbReference type="Proteomes" id="UP000304900">
    <property type="component" value="Unassembled WGS sequence"/>
</dbReference>
<reference evidence="3 4" key="1">
    <citation type="submission" date="2019-05" db="EMBL/GenBank/DDBJ databases">
        <title>Dyadobacter AR-3-8 sp. nov., isolated from arctic soil.</title>
        <authorList>
            <person name="Chaudhary D.K."/>
        </authorList>
    </citation>
    <scope>NUCLEOTIDE SEQUENCE [LARGE SCALE GENOMIC DNA]</scope>
    <source>
        <strain evidence="3 4">AR-3-8</strain>
    </source>
</reference>
<dbReference type="RefSeq" id="WP_137338550.1">
    <property type="nucleotide sequence ID" value="NZ_BSQH01000001.1"/>
</dbReference>
<keyword evidence="4" id="KW-1185">Reference proteome</keyword>
<feature type="transmembrane region" description="Helical" evidence="1">
    <location>
        <begin position="217"/>
        <end position="236"/>
    </location>
</feature>
<evidence type="ECO:0000256" key="1">
    <source>
        <dbReference type="SAM" id="Phobius"/>
    </source>
</evidence>
<evidence type="ECO:0000313" key="3">
    <source>
        <dbReference type="EMBL" id="TKT94262.1"/>
    </source>
</evidence>
<proteinExistence type="predicted"/>
<dbReference type="OrthoDB" id="1524969at2"/>
<dbReference type="SUPFAM" id="SSF88723">
    <property type="entry name" value="PIN domain-like"/>
    <property type="match status" value="1"/>
</dbReference>
<comment type="caution">
    <text evidence="3">The sequence shown here is derived from an EMBL/GenBank/DDBJ whole genome shotgun (WGS) entry which is preliminary data.</text>
</comment>
<organism evidence="3 4">
    <name type="scientific">Dyadobacter frigoris</name>
    <dbReference type="NCBI Taxonomy" id="2576211"/>
    <lineage>
        <taxon>Bacteria</taxon>
        <taxon>Pseudomonadati</taxon>
        <taxon>Bacteroidota</taxon>
        <taxon>Cytophagia</taxon>
        <taxon>Cytophagales</taxon>
        <taxon>Spirosomataceae</taxon>
        <taxon>Dyadobacter</taxon>
    </lineage>
</organism>
<keyword evidence="1" id="KW-0472">Membrane</keyword>
<keyword evidence="1" id="KW-0812">Transmembrane</keyword>